<name>H3NR34_9FIRM</name>
<organism evidence="1 2">
    <name type="scientific">Helcococcus kunzii ATCC 51366</name>
    <dbReference type="NCBI Taxonomy" id="883114"/>
    <lineage>
        <taxon>Bacteria</taxon>
        <taxon>Bacillati</taxon>
        <taxon>Bacillota</taxon>
        <taxon>Tissierellia</taxon>
        <taxon>Tissierellales</taxon>
        <taxon>Peptoniphilaceae</taxon>
        <taxon>Helcococcus</taxon>
    </lineage>
</organism>
<proteinExistence type="predicted"/>
<dbReference type="Proteomes" id="UP000004191">
    <property type="component" value="Unassembled WGS sequence"/>
</dbReference>
<evidence type="ECO:0000313" key="2">
    <source>
        <dbReference type="Proteomes" id="UP000004191"/>
    </source>
</evidence>
<keyword evidence="2" id="KW-1185">Reference proteome</keyword>
<comment type="caution">
    <text evidence="1">The sequence shown here is derived from an EMBL/GenBank/DDBJ whole genome shotgun (WGS) entry which is preliminary data.</text>
</comment>
<dbReference type="STRING" id="883114.HMPREF9709_01795"/>
<gene>
    <name evidence="1" type="ORF">HMPREF9709_01795</name>
</gene>
<dbReference type="EMBL" id="AGEI01000033">
    <property type="protein sequence ID" value="EHR31839.1"/>
    <property type="molecule type" value="Genomic_DNA"/>
</dbReference>
<accession>H3NR34</accession>
<protein>
    <submittedName>
        <fullName evidence="1">Uncharacterized protein</fullName>
    </submittedName>
</protein>
<evidence type="ECO:0000313" key="1">
    <source>
        <dbReference type="EMBL" id="EHR31839.1"/>
    </source>
</evidence>
<dbReference type="eggNOG" id="COG3943">
    <property type="taxonomic scope" value="Bacteria"/>
</dbReference>
<sequence length="65" mass="7676">MEEFVSSVNEFLEFRKYDVLPDNEKGKISSKTAKDKASKEYDIFNKTQKIDSDFDEFTKRLDKSN</sequence>
<dbReference type="PATRIC" id="fig|883114.3.peg.1791"/>
<dbReference type="AlphaFoldDB" id="H3NR34"/>
<reference evidence="1 2" key="1">
    <citation type="submission" date="2012-01" db="EMBL/GenBank/DDBJ databases">
        <title>The Genome Sequence of Helcococcus kunzii ATCC 51366.</title>
        <authorList>
            <consortium name="The Broad Institute Genome Sequencing Platform"/>
            <person name="Earl A."/>
            <person name="Ward D."/>
            <person name="Feldgarden M."/>
            <person name="Gevers D."/>
            <person name="Huys G."/>
            <person name="Young S.K."/>
            <person name="Zeng Q."/>
            <person name="Gargeya S."/>
            <person name="Fitzgerald M."/>
            <person name="Haas B."/>
            <person name="Abouelleil A."/>
            <person name="Alvarado L."/>
            <person name="Arachchi H.M."/>
            <person name="Berlin A."/>
            <person name="Chapman S.B."/>
            <person name="Gearin G."/>
            <person name="Goldberg J."/>
            <person name="Griggs A."/>
            <person name="Gujja S."/>
            <person name="Hansen M."/>
            <person name="Heiman D."/>
            <person name="Howarth C."/>
            <person name="Larimer J."/>
            <person name="Lui A."/>
            <person name="MacDonald P.J.P."/>
            <person name="McCowen C."/>
            <person name="Montmayeur A."/>
            <person name="Murphy C."/>
            <person name="Neiman D."/>
            <person name="Pearson M."/>
            <person name="Priest M."/>
            <person name="Roberts A."/>
            <person name="Saif S."/>
            <person name="Shea T."/>
            <person name="Sisk P."/>
            <person name="Stolte C."/>
            <person name="Sykes S."/>
            <person name="Wortman J."/>
            <person name="Nusbaum C."/>
            <person name="Birren B."/>
        </authorList>
    </citation>
    <scope>NUCLEOTIDE SEQUENCE [LARGE SCALE GENOMIC DNA]</scope>
    <source>
        <strain evidence="1 2">ATCC 51366</strain>
    </source>
</reference>
<dbReference type="HOGENOM" id="CLU_2843828_0_0_9"/>